<gene>
    <name evidence="2" type="ORF">CEN44_04225</name>
</gene>
<proteinExistence type="predicted"/>
<keyword evidence="3" id="KW-1185">Reference proteome</keyword>
<organism evidence="2 3">
    <name type="scientific">Fischerella muscicola CCMEE 5323</name>
    <dbReference type="NCBI Taxonomy" id="2019572"/>
    <lineage>
        <taxon>Bacteria</taxon>
        <taxon>Bacillati</taxon>
        <taxon>Cyanobacteriota</taxon>
        <taxon>Cyanophyceae</taxon>
        <taxon>Nostocales</taxon>
        <taxon>Hapalosiphonaceae</taxon>
        <taxon>Fischerella</taxon>
    </lineage>
</organism>
<accession>A0A2N6K781</accession>
<dbReference type="EMBL" id="NRQW01000086">
    <property type="protein sequence ID" value="PLZ93067.1"/>
    <property type="molecule type" value="Genomic_DNA"/>
</dbReference>
<name>A0A2N6K781_FISMU</name>
<reference evidence="2 3" key="1">
    <citation type="submission" date="2017-08" db="EMBL/GenBank/DDBJ databases">
        <title>Genomes of Fischerella (Mastigocladus) sp. strains.</title>
        <authorList>
            <person name="Miller S.R."/>
        </authorList>
    </citation>
    <scope>NUCLEOTIDE SEQUENCE [LARGE SCALE GENOMIC DNA]</scope>
    <source>
        <strain evidence="2 3">CCMEE 5323</strain>
    </source>
</reference>
<sequence>MKKPDPLPLIPTPLGEWGPVSSPLRTRGEGYPTGRGEFTFKSEGKSWDVGLMKSIELTLIISRSDSISENKIPDFSKKSGIWAI</sequence>
<feature type="region of interest" description="Disordered" evidence="1">
    <location>
        <begin position="18"/>
        <end position="37"/>
    </location>
</feature>
<dbReference type="Proteomes" id="UP000235036">
    <property type="component" value="Unassembled WGS sequence"/>
</dbReference>
<protein>
    <submittedName>
        <fullName evidence="2">Uncharacterized protein</fullName>
    </submittedName>
</protein>
<evidence type="ECO:0000256" key="1">
    <source>
        <dbReference type="SAM" id="MobiDB-lite"/>
    </source>
</evidence>
<evidence type="ECO:0000313" key="2">
    <source>
        <dbReference type="EMBL" id="PLZ93067.1"/>
    </source>
</evidence>
<comment type="caution">
    <text evidence="2">The sequence shown here is derived from an EMBL/GenBank/DDBJ whole genome shotgun (WGS) entry which is preliminary data.</text>
</comment>
<dbReference type="AlphaFoldDB" id="A0A2N6K781"/>
<evidence type="ECO:0000313" key="3">
    <source>
        <dbReference type="Proteomes" id="UP000235036"/>
    </source>
</evidence>